<keyword evidence="1" id="KW-0133">Cell shape</keyword>
<dbReference type="PANTHER" id="PTHR38589">
    <property type="entry name" value="BLR0621 PROTEIN"/>
    <property type="match status" value="1"/>
</dbReference>
<dbReference type="RefSeq" id="WP_081371665.1">
    <property type="nucleotide sequence ID" value="NZ_CP003181.2"/>
</dbReference>
<dbReference type="GO" id="GO:0016740">
    <property type="term" value="F:transferase activity"/>
    <property type="evidence" value="ECO:0007669"/>
    <property type="project" value="InterPro"/>
</dbReference>
<comment type="pathway">
    <text evidence="1">Cell wall biogenesis; peptidoglycan biosynthesis.</text>
</comment>
<sequence length="172" mass="19039">MENNTANYMEAIISPDGRLMYRNMVLRVALGRAGVTTCKQEGDGATPVGILPLRRVFYRADRLTIPVCACPLEPIAPSDGWCDDPAHPQYNCRITRPFSASHEELWRQDDLYDIIGVLGWNDQPVEKGRGSAIFLHVAQQDYQPTAGCLALAAPDVIRLLKDGITSFRVLPA</sequence>
<evidence type="ECO:0000313" key="4">
    <source>
        <dbReference type="Proteomes" id="UP000019438"/>
    </source>
</evidence>
<protein>
    <submittedName>
        <fullName evidence="3">Cytosolic protein</fullName>
    </submittedName>
</protein>
<organism evidence="3 4">
    <name type="scientific">Granulibacter bethesdensis</name>
    <dbReference type="NCBI Taxonomy" id="364410"/>
    <lineage>
        <taxon>Bacteria</taxon>
        <taxon>Pseudomonadati</taxon>
        <taxon>Pseudomonadota</taxon>
        <taxon>Alphaproteobacteria</taxon>
        <taxon>Acetobacterales</taxon>
        <taxon>Acetobacteraceae</taxon>
        <taxon>Granulibacter</taxon>
    </lineage>
</organism>
<evidence type="ECO:0000313" key="3">
    <source>
        <dbReference type="EMBL" id="AHJ63888.1"/>
    </source>
</evidence>
<feature type="domain" description="L,D-TPase catalytic" evidence="2">
    <location>
        <begin position="1"/>
        <end position="172"/>
    </location>
</feature>
<dbReference type="InterPro" id="IPR005490">
    <property type="entry name" value="LD_TPept_cat_dom"/>
</dbReference>
<dbReference type="Proteomes" id="UP000019438">
    <property type="component" value="Chromosome"/>
</dbReference>
<dbReference type="PROSITE" id="PS52029">
    <property type="entry name" value="LD_TPASE"/>
    <property type="match status" value="1"/>
</dbReference>
<reference evidence="4" key="1">
    <citation type="submission" date="2012-06" db="EMBL/GenBank/DDBJ databases">
        <title>Genome analysis of multiple Granulibacter bethesdensis isolates demonstrates substantial genome diversity.</title>
        <authorList>
            <person name="Greenberg D.E."/>
            <person name="Porcella S.F."/>
            <person name="Zarember K."/>
            <person name="Zelazny A.M."/>
            <person name="Bruno D."/>
            <person name="Martens C."/>
            <person name="Barbian K.D."/>
            <person name="Jaske E."/>
            <person name="Holland S.M."/>
        </authorList>
    </citation>
    <scope>NUCLEOTIDE SEQUENCE [LARGE SCALE GENOMIC DNA]</scope>
    <source>
        <strain evidence="4">CGDNIH3</strain>
    </source>
</reference>
<evidence type="ECO:0000259" key="2">
    <source>
        <dbReference type="PROSITE" id="PS52029"/>
    </source>
</evidence>
<dbReference type="Pfam" id="PF03734">
    <property type="entry name" value="YkuD"/>
    <property type="match status" value="1"/>
</dbReference>
<feature type="active site" description="Nucleophile" evidence="1">
    <location>
        <position position="148"/>
    </location>
</feature>
<dbReference type="GO" id="GO:0009252">
    <property type="term" value="P:peptidoglycan biosynthetic process"/>
    <property type="evidence" value="ECO:0007669"/>
    <property type="project" value="UniProtKB-KW"/>
</dbReference>
<keyword evidence="1" id="KW-0961">Cell wall biogenesis/degradation</keyword>
<feature type="active site" description="Proton donor/acceptor" evidence="1">
    <location>
        <position position="136"/>
    </location>
</feature>
<keyword evidence="1" id="KW-0573">Peptidoglycan synthesis</keyword>
<accession>A0AAN0RFA7</accession>
<dbReference type="AlphaFoldDB" id="A0AAN0RFA7"/>
<dbReference type="GO" id="GO:0071555">
    <property type="term" value="P:cell wall organization"/>
    <property type="evidence" value="ECO:0007669"/>
    <property type="project" value="UniProtKB-UniRule"/>
</dbReference>
<dbReference type="PANTHER" id="PTHR38589:SF1">
    <property type="entry name" value="BLR0621 PROTEIN"/>
    <property type="match status" value="1"/>
</dbReference>
<dbReference type="GO" id="GO:0008360">
    <property type="term" value="P:regulation of cell shape"/>
    <property type="evidence" value="ECO:0007669"/>
    <property type="project" value="UniProtKB-UniRule"/>
</dbReference>
<dbReference type="EMBL" id="CP003181">
    <property type="protein sequence ID" value="AHJ63888.1"/>
    <property type="molecule type" value="Genomic_DNA"/>
</dbReference>
<dbReference type="KEGG" id="gbc:GbCGDNIH3_2000"/>
<name>A0AAN0RFA7_9PROT</name>
<proteinExistence type="predicted"/>
<gene>
    <name evidence="3" type="ORF">GbCGDNIH3_2000</name>
</gene>
<evidence type="ECO:0000256" key="1">
    <source>
        <dbReference type="PROSITE-ProRule" id="PRU01373"/>
    </source>
</evidence>